<keyword evidence="2" id="KW-1185">Reference proteome</keyword>
<evidence type="ECO:0000313" key="1">
    <source>
        <dbReference type="EMBL" id="KGK99380.1"/>
    </source>
</evidence>
<dbReference type="SUPFAM" id="SSF55136">
    <property type="entry name" value="Probable bacterial effector-binding domain"/>
    <property type="match status" value="1"/>
</dbReference>
<evidence type="ECO:0008006" key="3">
    <source>
        <dbReference type="Google" id="ProtNLM"/>
    </source>
</evidence>
<protein>
    <recommendedName>
        <fullName evidence="3">SOUL heme-binding protein</fullName>
    </recommendedName>
</protein>
<organism evidence="1 2">
    <name type="scientific">Methanococcoides methylutens</name>
    <dbReference type="NCBI Taxonomy" id="2226"/>
    <lineage>
        <taxon>Archaea</taxon>
        <taxon>Methanobacteriati</taxon>
        <taxon>Methanobacteriota</taxon>
        <taxon>Stenosarchaea group</taxon>
        <taxon>Methanomicrobia</taxon>
        <taxon>Methanosarcinales</taxon>
        <taxon>Methanosarcinaceae</taxon>
        <taxon>Methanococcoides</taxon>
    </lineage>
</organism>
<name>A0A099T2H2_METMT</name>
<dbReference type="EMBL" id="JRHO01000009">
    <property type="protein sequence ID" value="KGK99380.1"/>
    <property type="molecule type" value="Genomic_DNA"/>
</dbReference>
<dbReference type="PANTHER" id="PTHR11220">
    <property type="entry name" value="HEME-BINDING PROTEIN-RELATED"/>
    <property type="match status" value="1"/>
</dbReference>
<proteinExistence type="predicted"/>
<accession>A0A099T2H2</accession>
<sequence length="186" mass="20623">MIVATLLVLVAIWFLMGVRISMGTEQVNYTVIEELGGGVEIRQYEGNTFISADAGGSNSGFRILSGYIFGKNEQNTKIAMTAPVISRQDGDVMHMSFVLPEGYDSKNAPTPMDDDILIHDVPPRKLVAIKFSGYVTDSKIESHRAILEEKISENGLDTKGEVFLMRYNPPWVPPLIMKNELAVEIE</sequence>
<dbReference type="Pfam" id="PF04832">
    <property type="entry name" value="SOUL"/>
    <property type="match status" value="1"/>
</dbReference>
<gene>
    <name evidence="1" type="ORF">LI82_05115</name>
</gene>
<dbReference type="Proteomes" id="UP000029859">
    <property type="component" value="Unassembled WGS sequence"/>
</dbReference>
<dbReference type="AlphaFoldDB" id="A0A099T2H2"/>
<dbReference type="InterPro" id="IPR006917">
    <property type="entry name" value="SOUL_heme-bd"/>
</dbReference>
<dbReference type="PANTHER" id="PTHR11220:SF58">
    <property type="entry name" value="SOUL HEME-BINDING FAMILY PROTEIN"/>
    <property type="match status" value="1"/>
</dbReference>
<evidence type="ECO:0000313" key="2">
    <source>
        <dbReference type="Proteomes" id="UP000029859"/>
    </source>
</evidence>
<dbReference type="Gene3D" id="3.20.80.10">
    <property type="entry name" value="Regulatory factor, effector binding domain"/>
    <property type="match status" value="1"/>
</dbReference>
<reference evidence="1 2" key="1">
    <citation type="submission" date="2014-09" db="EMBL/GenBank/DDBJ databases">
        <title>Draft genome sequence of an obligately methylotrophic methanogen, Methanococcoides methylutens, isolated from marine sediment.</title>
        <authorList>
            <person name="Guan Y."/>
            <person name="Ngugi D.K."/>
            <person name="Blom J."/>
            <person name="Ali S."/>
            <person name="Ferry J.G."/>
            <person name="Stingl U."/>
        </authorList>
    </citation>
    <scope>NUCLEOTIDE SEQUENCE [LARGE SCALE GENOMIC DNA]</scope>
    <source>
        <strain evidence="1 2">DSM 2657</strain>
    </source>
</reference>
<comment type="caution">
    <text evidence="1">The sequence shown here is derived from an EMBL/GenBank/DDBJ whole genome shotgun (WGS) entry which is preliminary data.</text>
</comment>
<dbReference type="InterPro" id="IPR011256">
    <property type="entry name" value="Reg_factor_effector_dom_sf"/>
</dbReference>